<dbReference type="GO" id="GO:0016020">
    <property type="term" value="C:membrane"/>
    <property type="evidence" value="ECO:0007669"/>
    <property type="project" value="UniProtKB-SubCell"/>
</dbReference>
<keyword evidence="2" id="KW-0813">Transport</keyword>
<proteinExistence type="predicted"/>
<dbReference type="EMBL" id="JALJRB010000024">
    <property type="protein sequence ID" value="MCJ8502334.1"/>
    <property type="molecule type" value="Genomic_DNA"/>
</dbReference>
<name>A0AA41UKI2_9BACT</name>
<keyword evidence="6" id="KW-1133">Transmembrane helix</keyword>
<evidence type="ECO:0000256" key="8">
    <source>
        <dbReference type="ARBA" id="ARBA00023136"/>
    </source>
</evidence>
<evidence type="ECO:0000256" key="3">
    <source>
        <dbReference type="ARBA" id="ARBA00022475"/>
    </source>
</evidence>
<organism evidence="11 12">
    <name type="scientific">Desulfatitalea alkaliphila</name>
    <dbReference type="NCBI Taxonomy" id="2929485"/>
    <lineage>
        <taxon>Bacteria</taxon>
        <taxon>Pseudomonadati</taxon>
        <taxon>Thermodesulfobacteriota</taxon>
        <taxon>Desulfobacteria</taxon>
        <taxon>Desulfobacterales</taxon>
        <taxon>Desulfosarcinaceae</taxon>
        <taxon>Desulfatitalea</taxon>
    </lineage>
</organism>
<dbReference type="PANTHER" id="PTHR33162">
    <property type="entry name" value="SEC-INDEPENDENT PROTEIN TRANSLOCASE PROTEIN TATA, CHLOROPLASTIC"/>
    <property type="match status" value="1"/>
</dbReference>
<dbReference type="InterPro" id="IPR018448">
    <property type="entry name" value="TatB"/>
</dbReference>
<evidence type="ECO:0000256" key="4">
    <source>
        <dbReference type="ARBA" id="ARBA00022692"/>
    </source>
</evidence>
<evidence type="ECO:0000256" key="1">
    <source>
        <dbReference type="ARBA" id="ARBA00004167"/>
    </source>
</evidence>
<keyword evidence="4" id="KW-0812">Transmembrane</keyword>
<accession>A0AA41UKI2</accession>
<feature type="region of interest" description="Disordered" evidence="10">
    <location>
        <begin position="59"/>
        <end position="140"/>
    </location>
</feature>
<reference evidence="11" key="1">
    <citation type="submission" date="2022-04" db="EMBL/GenBank/DDBJ databases">
        <title>Desulfatitalea alkaliphila sp. nov., a novel anaerobic sulfate-reducing bacterium isolated from terrestrial mud volcano, Taman Peninsula, Russia.</title>
        <authorList>
            <person name="Khomyakova M.A."/>
            <person name="Merkel A.Y."/>
            <person name="Slobodkin A.I."/>
        </authorList>
    </citation>
    <scope>NUCLEOTIDE SEQUENCE</scope>
    <source>
        <strain evidence="11">M08but</strain>
    </source>
</reference>
<dbReference type="GO" id="GO:0008320">
    <property type="term" value="F:protein transmembrane transporter activity"/>
    <property type="evidence" value="ECO:0007669"/>
    <property type="project" value="InterPro"/>
</dbReference>
<feature type="compositionally biased region" description="Basic and acidic residues" evidence="10">
    <location>
        <begin position="129"/>
        <end position="140"/>
    </location>
</feature>
<evidence type="ECO:0000256" key="10">
    <source>
        <dbReference type="SAM" id="MobiDB-lite"/>
    </source>
</evidence>
<dbReference type="NCBIfam" id="TIGR01411">
    <property type="entry name" value="tatAE"/>
    <property type="match status" value="1"/>
</dbReference>
<comment type="function">
    <text evidence="9">Part of the twin-arginine translocation (Tat) system that transports large folded proteins containing a characteristic twin-arginine motif in their signal peptide across the thylakoid membrane. Involved in delta pH-dependent protein transport required for chloroplast development, especially thylakoid membrane formation. TATC and TATB mediate precursor recognition, whereas TATA facilitates translocation.</text>
</comment>
<evidence type="ECO:0000256" key="5">
    <source>
        <dbReference type="ARBA" id="ARBA00022927"/>
    </source>
</evidence>
<evidence type="ECO:0000313" key="11">
    <source>
        <dbReference type="EMBL" id="MCJ8502334.1"/>
    </source>
</evidence>
<gene>
    <name evidence="11" type="primary">tatB</name>
    <name evidence="11" type="ORF">MRX98_17250</name>
</gene>
<evidence type="ECO:0000256" key="2">
    <source>
        <dbReference type="ARBA" id="ARBA00022448"/>
    </source>
</evidence>
<keyword evidence="8" id="KW-0472">Membrane</keyword>
<dbReference type="InterPro" id="IPR006312">
    <property type="entry name" value="TatA/E"/>
</dbReference>
<dbReference type="NCBIfam" id="TIGR01410">
    <property type="entry name" value="tatB"/>
    <property type="match status" value="1"/>
</dbReference>
<evidence type="ECO:0000256" key="6">
    <source>
        <dbReference type="ARBA" id="ARBA00022989"/>
    </source>
</evidence>
<evidence type="ECO:0000256" key="7">
    <source>
        <dbReference type="ARBA" id="ARBA00023010"/>
    </source>
</evidence>
<dbReference type="Pfam" id="PF02416">
    <property type="entry name" value="TatA_B_E"/>
    <property type="match status" value="1"/>
</dbReference>
<sequence>MPELLVILAVALIFIGPKKLPDLAKSLGKALGEFKRATNDLKQSLEQEAGLDDVREQLKKTDQQVRQAFDPDTDRPTKPAANGKPKAAAPDAEIPDAEKIPPVGSNGSDADDPTAATDDATGAAPPEADETKSGKGDGTP</sequence>
<dbReference type="PANTHER" id="PTHR33162:SF1">
    <property type="entry name" value="SEC-INDEPENDENT PROTEIN TRANSLOCASE PROTEIN TATA, CHLOROPLASTIC"/>
    <property type="match status" value="1"/>
</dbReference>
<dbReference type="GO" id="GO:0006886">
    <property type="term" value="P:intracellular protein transport"/>
    <property type="evidence" value="ECO:0007669"/>
    <property type="project" value="UniProtKB-ARBA"/>
</dbReference>
<protein>
    <submittedName>
        <fullName evidence="11">Sec-independent protein translocase protein TatB</fullName>
    </submittedName>
</protein>
<comment type="caution">
    <text evidence="11">The sequence shown here is derived from an EMBL/GenBank/DDBJ whole genome shotgun (WGS) entry which is preliminary data.</text>
</comment>
<dbReference type="Gene3D" id="1.20.5.3310">
    <property type="match status" value="1"/>
</dbReference>
<dbReference type="GO" id="GO:0043953">
    <property type="term" value="P:protein transport by the Tat complex"/>
    <property type="evidence" value="ECO:0007669"/>
    <property type="project" value="InterPro"/>
</dbReference>
<evidence type="ECO:0000313" key="12">
    <source>
        <dbReference type="Proteomes" id="UP001165427"/>
    </source>
</evidence>
<comment type="subcellular location">
    <subcellularLocation>
        <location evidence="1">Membrane</location>
        <topology evidence="1">Single-pass membrane protein</topology>
    </subcellularLocation>
</comment>
<dbReference type="InterPro" id="IPR003369">
    <property type="entry name" value="TatA/B/E"/>
</dbReference>
<feature type="compositionally biased region" description="Low complexity" evidence="10">
    <location>
        <begin position="78"/>
        <end position="92"/>
    </location>
</feature>
<keyword evidence="3" id="KW-1003">Cell membrane</keyword>
<keyword evidence="7" id="KW-0811">Translocation</keyword>
<feature type="compositionally biased region" description="Low complexity" evidence="10">
    <location>
        <begin position="113"/>
        <end position="126"/>
    </location>
</feature>
<evidence type="ECO:0000256" key="9">
    <source>
        <dbReference type="ARBA" id="ARBA00025340"/>
    </source>
</evidence>
<keyword evidence="12" id="KW-1185">Reference proteome</keyword>
<dbReference type="AlphaFoldDB" id="A0AA41UKI2"/>
<dbReference type="Proteomes" id="UP001165427">
    <property type="component" value="Unassembled WGS sequence"/>
</dbReference>
<keyword evidence="5" id="KW-0653">Protein transport</keyword>